<feature type="region of interest" description="Disordered" evidence="1">
    <location>
        <begin position="746"/>
        <end position="836"/>
    </location>
</feature>
<feature type="compositionally biased region" description="Basic and acidic residues" evidence="1">
    <location>
        <begin position="799"/>
        <end position="827"/>
    </location>
</feature>
<evidence type="ECO:0000259" key="4">
    <source>
        <dbReference type="Pfam" id="PF23232"/>
    </source>
</evidence>
<feature type="domain" description="ATPase AAA-type core" evidence="2">
    <location>
        <begin position="527"/>
        <end position="640"/>
    </location>
</feature>
<dbReference type="EMBL" id="VCHE01000177">
    <property type="protein sequence ID" value="KAB2569676.1"/>
    <property type="molecule type" value="Genomic_DNA"/>
</dbReference>
<proteinExistence type="predicted"/>
<dbReference type="OrthoDB" id="10042665at2759"/>
<dbReference type="InterPro" id="IPR027417">
    <property type="entry name" value="P-loop_NTPase"/>
</dbReference>
<dbReference type="GO" id="GO:0005524">
    <property type="term" value="F:ATP binding"/>
    <property type="evidence" value="ECO:0007669"/>
    <property type="project" value="InterPro"/>
</dbReference>
<dbReference type="InterPro" id="IPR056599">
    <property type="entry name" value="AAA_lid_fung"/>
</dbReference>
<sequence length="836" mass="96240">MYGPCLDYIPGVARRTWDQWVKDHRPASPFYVVEILIEKPRSILSYQVPAFLRRQFGKSEFGKSEFGKSEFEKSEFEKSEFEKSEFSIHSDNSADVERIRLNSDHLHVIFKSMLGEATAPANNSVFLKPFKLFICYEEALRELLTNIRYRLEYPMYGPVSKPTSNPPKVSLNEAVYVQVPDEENSVENGVSYDQGTLASSIHPPNSDPAATLTVSYAMAEHLDAMLKFIDVELKQYRAAFRRFRAREAETVEFKDLWFLFAPGDKIYHSATKQAYQILAVSGGRTFLTKNLGDPELNDPSSNWSSPAAETEITSPFFIDCIYMDFNGEELGPVSHRIAIMPYTGSQTISSLDFLPIEYAKTIIDSVENRELPVDDYLVERGKKYLDLLDSQEVPHREYIGFSVGDNREQIDSRVIVDLSLYWEKNIEKRPVVGLKRPKEADVREVAEIGTCSCYGCSMIKGRNSHIYDDRKIDRQRMEAFIAENSDAWRLIRDPKGKVKHDLLSLLPSRVFGYVLRSRKWHQLDIDKTSPVKQRAQNFNDLILPPDYKDLVEGDIGEDAKTVEANLEENFQLAHRWGCVLLLDEADVFLQTRNKSDMARNAVVSVFLRILEYYSGILFLTTNKVGTFDDAFTSRIHLSLYYPPLDREQTKRIWEVNLDRVQRTNQDGLVVQKDDILRWVKRLMKELKKRDFRPWNGRQIHNACQTATSIAKFRPKKQGVLGAGEFEIVKKATFDFDDYLKDVHGTDDAGRAKRNLDRSDFWGDEPSFGGAPTKQKSPSYGRRRDVDYGDQGRGKGRKWNSRDDRKRYDKDSDSDDVREQRKSRKDETSDSDSDSSV</sequence>
<protein>
    <submittedName>
        <fullName evidence="5">Uncharacterized protein</fullName>
    </submittedName>
</protein>
<feature type="domain" description="AAA+ ATPase lid" evidence="4">
    <location>
        <begin position="644"/>
        <end position="745"/>
    </location>
</feature>
<keyword evidence="6" id="KW-1185">Reference proteome</keyword>
<feature type="compositionally biased region" description="Basic and acidic residues" evidence="1">
    <location>
        <begin position="781"/>
        <end position="792"/>
    </location>
</feature>
<dbReference type="GO" id="GO:0016887">
    <property type="term" value="F:ATP hydrolysis activity"/>
    <property type="evidence" value="ECO:0007669"/>
    <property type="project" value="InterPro"/>
</dbReference>
<evidence type="ECO:0000313" key="6">
    <source>
        <dbReference type="Proteomes" id="UP000325902"/>
    </source>
</evidence>
<gene>
    <name evidence="5" type="ORF">DBV05_g11652</name>
</gene>
<dbReference type="SUPFAM" id="SSF52540">
    <property type="entry name" value="P-loop containing nucleoside triphosphate hydrolases"/>
    <property type="match status" value="1"/>
</dbReference>
<evidence type="ECO:0000259" key="2">
    <source>
        <dbReference type="Pfam" id="PF00004"/>
    </source>
</evidence>
<evidence type="ECO:0000259" key="3">
    <source>
        <dbReference type="Pfam" id="PF22942"/>
    </source>
</evidence>
<comment type="caution">
    <text evidence="5">The sequence shown here is derived from an EMBL/GenBank/DDBJ whole genome shotgun (WGS) entry which is preliminary data.</text>
</comment>
<feature type="compositionally biased region" description="Basic and acidic residues" evidence="1">
    <location>
        <begin position="746"/>
        <end position="760"/>
    </location>
</feature>
<dbReference type="PANTHER" id="PTHR46411:SF3">
    <property type="entry name" value="AAA+ ATPASE DOMAIN-CONTAINING PROTEIN"/>
    <property type="match status" value="1"/>
</dbReference>
<dbReference type="PANTHER" id="PTHR46411">
    <property type="entry name" value="FAMILY ATPASE, PUTATIVE-RELATED"/>
    <property type="match status" value="1"/>
</dbReference>
<evidence type="ECO:0000313" key="5">
    <source>
        <dbReference type="EMBL" id="KAB2569676.1"/>
    </source>
</evidence>
<organism evidence="5 6">
    <name type="scientific">Lasiodiplodia theobromae</name>
    <dbReference type="NCBI Taxonomy" id="45133"/>
    <lineage>
        <taxon>Eukaryota</taxon>
        <taxon>Fungi</taxon>
        <taxon>Dikarya</taxon>
        <taxon>Ascomycota</taxon>
        <taxon>Pezizomycotina</taxon>
        <taxon>Dothideomycetes</taxon>
        <taxon>Dothideomycetes incertae sedis</taxon>
        <taxon>Botryosphaeriales</taxon>
        <taxon>Botryosphaeriaceae</taxon>
        <taxon>Lasiodiplodia</taxon>
    </lineage>
</organism>
<dbReference type="Pfam" id="PF23232">
    <property type="entry name" value="AAA_lid_13"/>
    <property type="match status" value="1"/>
</dbReference>
<evidence type="ECO:0000256" key="1">
    <source>
        <dbReference type="SAM" id="MobiDB-lite"/>
    </source>
</evidence>
<accession>A0A5N5CWI2</accession>
<name>A0A5N5CWI2_9PEZI</name>
<dbReference type="Pfam" id="PF00004">
    <property type="entry name" value="AAA"/>
    <property type="match status" value="1"/>
</dbReference>
<dbReference type="Pfam" id="PF22942">
    <property type="entry name" value="DUF7025"/>
    <property type="match status" value="1"/>
</dbReference>
<dbReference type="InterPro" id="IPR003959">
    <property type="entry name" value="ATPase_AAA_core"/>
</dbReference>
<dbReference type="AlphaFoldDB" id="A0A5N5CWI2"/>
<feature type="domain" description="DUF7025" evidence="3">
    <location>
        <begin position="244"/>
        <end position="359"/>
    </location>
</feature>
<dbReference type="Gene3D" id="3.40.50.300">
    <property type="entry name" value="P-loop containing nucleotide triphosphate hydrolases"/>
    <property type="match status" value="1"/>
</dbReference>
<reference evidence="5 6" key="1">
    <citation type="journal article" date="2019" name="Sci. Rep.">
        <title>A multi-omics analysis of the grapevine pathogen Lasiodiplodia theobromae reveals that temperature affects the expression of virulence- and pathogenicity-related genes.</title>
        <authorList>
            <person name="Felix C."/>
            <person name="Meneses R."/>
            <person name="Goncalves M.F.M."/>
            <person name="Tilleman L."/>
            <person name="Duarte A.S."/>
            <person name="Jorrin-Novo J.V."/>
            <person name="Van de Peer Y."/>
            <person name="Deforce D."/>
            <person name="Van Nieuwerburgh F."/>
            <person name="Esteves A.C."/>
            <person name="Alves A."/>
        </authorList>
    </citation>
    <scope>NUCLEOTIDE SEQUENCE [LARGE SCALE GENOMIC DNA]</scope>
    <source>
        <strain evidence="5 6">LA-SOL3</strain>
    </source>
</reference>
<dbReference type="InterPro" id="IPR054289">
    <property type="entry name" value="DUF7025"/>
</dbReference>
<dbReference type="Proteomes" id="UP000325902">
    <property type="component" value="Unassembled WGS sequence"/>
</dbReference>